<dbReference type="Pfam" id="PF24747">
    <property type="entry name" value="Zn-ribbon_GIR1"/>
    <property type="match status" value="1"/>
</dbReference>
<dbReference type="AlphaFoldDB" id="A0A8X7W9Q4"/>
<organism evidence="2 3">
    <name type="scientific">Brassica carinata</name>
    <name type="common">Ethiopian mustard</name>
    <name type="synonym">Abyssinian cabbage</name>
    <dbReference type="NCBI Taxonomy" id="52824"/>
    <lineage>
        <taxon>Eukaryota</taxon>
        <taxon>Viridiplantae</taxon>
        <taxon>Streptophyta</taxon>
        <taxon>Embryophyta</taxon>
        <taxon>Tracheophyta</taxon>
        <taxon>Spermatophyta</taxon>
        <taxon>Magnoliopsida</taxon>
        <taxon>eudicotyledons</taxon>
        <taxon>Gunneridae</taxon>
        <taxon>Pentapetalae</taxon>
        <taxon>rosids</taxon>
        <taxon>malvids</taxon>
        <taxon>Brassicales</taxon>
        <taxon>Brassicaceae</taxon>
        <taxon>Brassiceae</taxon>
        <taxon>Brassica</taxon>
    </lineage>
</organism>
<proteinExistence type="predicted"/>
<keyword evidence="3" id="KW-1185">Reference proteome</keyword>
<dbReference type="EMBL" id="JAAMPC010000002">
    <property type="protein sequence ID" value="KAG2325100.1"/>
    <property type="molecule type" value="Genomic_DNA"/>
</dbReference>
<dbReference type="PANTHER" id="PTHR33177">
    <property type="entry name" value="PUTATIVE-RELATED"/>
    <property type="match status" value="1"/>
</dbReference>
<evidence type="ECO:0000259" key="1">
    <source>
        <dbReference type="Pfam" id="PF24747"/>
    </source>
</evidence>
<feature type="domain" description="GIR1-like zinc ribbon" evidence="1">
    <location>
        <begin position="66"/>
        <end position="98"/>
    </location>
</feature>
<accession>A0A8X7W9Q4</accession>
<name>A0A8X7W9Q4_BRACI</name>
<gene>
    <name evidence="2" type="ORF">Bca52824_007828</name>
</gene>
<dbReference type="PANTHER" id="PTHR33177:SF23">
    <property type="entry name" value="GENOME ASSEMBLY, CHROMOSOME: A04"/>
    <property type="match status" value="1"/>
</dbReference>
<evidence type="ECO:0000313" key="3">
    <source>
        <dbReference type="Proteomes" id="UP000886595"/>
    </source>
</evidence>
<comment type="caution">
    <text evidence="2">The sequence shown here is derived from an EMBL/GenBank/DDBJ whole genome shotgun (WGS) entry which is preliminary data.</text>
</comment>
<reference evidence="2 3" key="1">
    <citation type="submission" date="2020-02" db="EMBL/GenBank/DDBJ databases">
        <authorList>
            <person name="Ma Q."/>
            <person name="Huang Y."/>
            <person name="Song X."/>
            <person name="Pei D."/>
        </authorList>
    </citation>
    <scope>NUCLEOTIDE SEQUENCE [LARGE SCALE GENOMIC DNA]</scope>
    <source>
        <strain evidence="2">Sxm20200214</strain>
        <tissue evidence="2">Leaf</tissue>
    </source>
</reference>
<protein>
    <recommendedName>
        <fullName evidence="1">GIR1-like zinc ribbon domain-containing protein</fullName>
    </recommendedName>
</protein>
<dbReference type="InterPro" id="IPR056440">
    <property type="entry name" value="Zn-ribbon_GIR1"/>
</dbReference>
<dbReference type="OrthoDB" id="779180at2759"/>
<dbReference type="InterPro" id="IPR055281">
    <property type="entry name" value="GIR1-2/SIED1"/>
</dbReference>
<dbReference type="Proteomes" id="UP000886595">
    <property type="component" value="Unassembled WGS sequence"/>
</dbReference>
<sequence length="98" mass="11119">MINKNGKRIRVEPVAMTVESVVANQMVRRRSSPSDSSSSLISSCLSTTEEMKEEVSSSWNEEPHVLVLAGCRRCIMYVLVLQERLRCPKCKCNNLIQF</sequence>
<evidence type="ECO:0000313" key="2">
    <source>
        <dbReference type="EMBL" id="KAG2325100.1"/>
    </source>
</evidence>